<sequence>MPVPFLGLVRRYRFFLIIAAIPLLVYLFTGSVYHSPLDDYQRAAAAQQQRPHHGSHVPGLGTWDPAMDEDLIEDEFIKAYGKGSSSGGSKWLPPIFGPSRGKSGRLVLITGGAGSLGQVVAEELINSGYKVHAIDIAPRPATLHHDVEYYRGNILPSSSVLPDLLAKHEYSGILHFAAVSLEQWCAPKYDACAEVNVDGTRAVMTQVEKLVADANKAGKNVLGMRKGKSAPWVLLGSSMDVFGKESGPPITETTFIQPVTALGRTKKAAEDAVQNSFDRAAKGATEAAVKEAHYEYTENAVKKDASQFHGAIVRFSEVYGYSRNVSIPSAWIPRLLSQAFASLPIQYDSDQPPLDLLHVDDAVAGVIKVVDHLDQAARSRQLPSLETYNLVAGGKRWLQEEIVRLVRVETGTKSPIRDVGRANKRWNGVPEYSNAHAKEELKWEPSVAPPQGLATVFRRAAAASRDYTFEFISKHCAHSTLPGLDAMTHVTEEDRRNHDLWKLQNCTANVGFNNKGLIHHLKCEDGKHCIANATKVDGYNWNATVWILEVPPTAPKKGNGRTTAMFREEQGMGYLGIPRDNVHSDKPVEFELYNPKKPEEAARFMGEFELEVAPDSSEIKVFLAGKERQLDALVGAEGQTYFQLSSPKSDPTYDVRLNILCCPREGDWPLFLDDAESADIRFGTEGDIAFNSSRRAHLCWRTEESYNHYKQLTAELEQTEERTAKGESSGTTPGRLSSKPDEWVLKDLPPCWNDCGSPTVCMQTGHCRCVQADGCPRRRENPLLTLSRPARKSSVTDSSSPLGKFKAHDPILEEMVAKVDWRDVLLPEARAYIATLKDEREFIKVHVVSGYPREDEIEAAECHKLQPTHCFSADSMMYRAMRHISVPAEEADLIVLPVYQHCEGADFILHDVWHHAQASIPGINTGEKAVSLVMTHDWGICLAFTWEIWSARQDHRLYPDPLLKNTLVFSVMGDWFSPCYRPAQDVVVPPRSCTSPRLLASFPTVSHIKPVSERPRLISWAGTYWGSGKSERLRLACPRGGAGMRELLPGAGPQNHIDKYDDYLEELNTARFCPQPRGIAGWSPRVNDAIFAGCIPVLTSEDTHYPFAGLIDWSQISVRVHPTELDHVEELLASIPLARLEQIQANIVAIRDAFMYPADGKAEEELQKRGPMFYALHEAGMRLRTSGYS</sequence>
<proteinExistence type="inferred from homology"/>
<dbReference type="GeneID" id="25990188"/>
<dbReference type="Pfam" id="PF03016">
    <property type="entry name" value="Exostosin_GT47"/>
    <property type="match status" value="1"/>
</dbReference>
<feature type="domain" description="NAD-dependent epimerase/dehydratase" evidence="4">
    <location>
        <begin position="107"/>
        <end position="377"/>
    </location>
</feature>
<comment type="similarity">
    <text evidence="1">Belongs to the glycosyltransferase 47 family.</text>
</comment>
<dbReference type="Proteomes" id="UP000002748">
    <property type="component" value="Unassembled WGS sequence"/>
</dbReference>
<keyword evidence="3" id="KW-0812">Transmembrane</keyword>
<dbReference type="InterPro" id="IPR004263">
    <property type="entry name" value="Exostosin"/>
</dbReference>
<evidence type="ECO:0008006" key="8">
    <source>
        <dbReference type="Google" id="ProtNLM"/>
    </source>
</evidence>
<keyword evidence="3" id="KW-1133">Transmembrane helix</keyword>
<evidence type="ECO:0000313" key="7">
    <source>
        <dbReference type="Proteomes" id="UP000002748"/>
    </source>
</evidence>
<evidence type="ECO:0000256" key="3">
    <source>
        <dbReference type="SAM" id="Phobius"/>
    </source>
</evidence>
<dbReference type="RefSeq" id="XP_014183200.1">
    <property type="nucleotide sequence ID" value="XM_014327725.1"/>
</dbReference>
<accession>J5RE40</accession>
<gene>
    <name evidence="6" type="ORF">A1Q1_06676</name>
</gene>
<organism evidence="6 7">
    <name type="scientific">Trichosporon asahii var. asahii (strain ATCC 90039 / CBS 2479 / JCM 2466 / KCTC 7840 / NBRC 103889/ NCYC 2677 / UAMH 7654)</name>
    <name type="common">Yeast</name>
    <dbReference type="NCBI Taxonomy" id="1186058"/>
    <lineage>
        <taxon>Eukaryota</taxon>
        <taxon>Fungi</taxon>
        <taxon>Dikarya</taxon>
        <taxon>Basidiomycota</taxon>
        <taxon>Agaricomycotina</taxon>
        <taxon>Tremellomycetes</taxon>
        <taxon>Trichosporonales</taxon>
        <taxon>Trichosporonaceae</taxon>
        <taxon>Trichosporon</taxon>
    </lineage>
</organism>
<dbReference type="Pfam" id="PF01370">
    <property type="entry name" value="Epimerase"/>
    <property type="match status" value="1"/>
</dbReference>
<comment type="caution">
    <text evidence="6">The sequence shown here is derived from an EMBL/GenBank/DDBJ whole genome shotgun (WGS) entry which is preliminary data.</text>
</comment>
<protein>
    <recommendedName>
        <fullName evidence="8">Exostosin GT47 domain-containing protein</fullName>
    </recommendedName>
</protein>
<evidence type="ECO:0000256" key="1">
    <source>
        <dbReference type="ARBA" id="ARBA00010271"/>
    </source>
</evidence>
<name>J5RE40_TRIAS</name>
<dbReference type="CDD" id="cd08946">
    <property type="entry name" value="SDR_e"/>
    <property type="match status" value="1"/>
</dbReference>
<dbReference type="GO" id="GO:0016757">
    <property type="term" value="F:glycosyltransferase activity"/>
    <property type="evidence" value="ECO:0007669"/>
    <property type="project" value="InterPro"/>
</dbReference>
<feature type="transmembrane region" description="Helical" evidence="3">
    <location>
        <begin position="12"/>
        <end position="33"/>
    </location>
</feature>
<dbReference type="HOGENOM" id="CLU_292595_0_0_1"/>
<dbReference type="EMBL" id="ALBS01000034">
    <property type="protein sequence ID" value="EJT52138.1"/>
    <property type="molecule type" value="Genomic_DNA"/>
</dbReference>
<dbReference type="InterPro" id="IPR040911">
    <property type="entry name" value="Exostosin_GT47"/>
</dbReference>
<dbReference type="SUPFAM" id="SSF51735">
    <property type="entry name" value="NAD(P)-binding Rossmann-fold domains"/>
    <property type="match status" value="1"/>
</dbReference>
<evidence type="ECO:0000256" key="2">
    <source>
        <dbReference type="SAM" id="MobiDB-lite"/>
    </source>
</evidence>
<feature type="domain" description="Exostosin GT47" evidence="5">
    <location>
        <begin position="842"/>
        <end position="1134"/>
    </location>
</feature>
<reference evidence="6 7" key="1">
    <citation type="journal article" date="2012" name="Eukaryot. Cell">
        <title>Draft genome sequence of CBS 2479, the standard type strain of Trichosporon asahii.</title>
        <authorList>
            <person name="Yang R.Y."/>
            <person name="Li H.T."/>
            <person name="Zhu H."/>
            <person name="Zhou G.P."/>
            <person name="Wang M."/>
            <person name="Wang L."/>
        </authorList>
    </citation>
    <scope>NUCLEOTIDE SEQUENCE [LARGE SCALE GENOMIC DNA]</scope>
    <source>
        <strain evidence="7">ATCC 90039 / CBS 2479 / JCM 2466 / KCTC 7840 / NCYC 2677 / UAMH 7654</strain>
    </source>
</reference>
<feature type="region of interest" description="Disordered" evidence="2">
    <location>
        <begin position="717"/>
        <end position="741"/>
    </location>
</feature>
<dbReference type="AlphaFoldDB" id="J5RE40"/>
<keyword evidence="3" id="KW-0472">Membrane</keyword>
<evidence type="ECO:0000313" key="6">
    <source>
        <dbReference type="EMBL" id="EJT52138.1"/>
    </source>
</evidence>
<evidence type="ECO:0000259" key="4">
    <source>
        <dbReference type="Pfam" id="PF01370"/>
    </source>
</evidence>
<feature type="compositionally biased region" description="Polar residues" evidence="2">
    <location>
        <begin position="726"/>
        <end position="735"/>
    </location>
</feature>
<dbReference type="OrthoDB" id="331544at2759"/>
<dbReference type="Gene3D" id="3.40.50.720">
    <property type="entry name" value="NAD(P)-binding Rossmann-like Domain"/>
    <property type="match status" value="1"/>
</dbReference>
<evidence type="ECO:0000259" key="5">
    <source>
        <dbReference type="Pfam" id="PF03016"/>
    </source>
</evidence>
<dbReference type="VEuPathDB" id="FungiDB:A1Q1_06676"/>
<dbReference type="KEGG" id="tasa:A1Q1_06676"/>
<dbReference type="PANTHER" id="PTHR11062:SF73">
    <property type="entry name" value="EXOSTOSIN-LIKE 3"/>
    <property type="match status" value="1"/>
</dbReference>
<dbReference type="InterPro" id="IPR001509">
    <property type="entry name" value="Epimerase_deHydtase"/>
</dbReference>
<dbReference type="PANTHER" id="PTHR11062">
    <property type="entry name" value="EXOSTOSIN HEPARAN SULFATE GLYCOSYLTRANSFERASE -RELATED"/>
    <property type="match status" value="1"/>
</dbReference>
<dbReference type="InterPro" id="IPR036291">
    <property type="entry name" value="NAD(P)-bd_dom_sf"/>
</dbReference>